<keyword evidence="4" id="KW-0413">Isomerase</keyword>
<dbReference type="InterPro" id="IPR011990">
    <property type="entry name" value="TPR-like_helical_dom_sf"/>
</dbReference>
<dbReference type="Proteomes" id="UP000019335">
    <property type="component" value="Unassembled WGS sequence"/>
</dbReference>
<dbReference type="GO" id="GO:0016853">
    <property type="term" value="F:isomerase activity"/>
    <property type="evidence" value="ECO:0007669"/>
    <property type="project" value="UniProtKB-KW"/>
</dbReference>
<name>W7TLL2_9STRA</name>
<dbReference type="GO" id="GO:0101031">
    <property type="term" value="C:protein folding chaperone complex"/>
    <property type="evidence" value="ECO:0007669"/>
    <property type="project" value="TreeGrafter"/>
</dbReference>
<keyword evidence="5" id="KW-1185">Reference proteome</keyword>
<comment type="caution">
    <text evidence="4">The sequence shown here is derived from an EMBL/GenBank/DDBJ whole genome shotgun (WGS) entry which is preliminary data.</text>
</comment>
<dbReference type="InterPro" id="IPR051966">
    <property type="entry name" value="RPAP3"/>
</dbReference>
<dbReference type="AlphaFoldDB" id="W7TLL2"/>
<evidence type="ECO:0000256" key="1">
    <source>
        <dbReference type="ARBA" id="ARBA00022803"/>
    </source>
</evidence>
<dbReference type="PANTHER" id="PTHR46423">
    <property type="entry name" value="RNA POLYMERASE II-ASSOCIATED PROTEIN 3"/>
    <property type="match status" value="1"/>
</dbReference>
<evidence type="ECO:0000256" key="2">
    <source>
        <dbReference type="SAM" id="Coils"/>
    </source>
</evidence>
<dbReference type="OrthoDB" id="186492at2759"/>
<accession>W7TLL2</accession>
<dbReference type="PANTHER" id="PTHR46423:SF1">
    <property type="entry name" value="RNA POLYMERASE II-ASSOCIATED PROTEIN 3"/>
    <property type="match status" value="1"/>
</dbReference>
<gene>
    <name evidence="4" type="ORF">Naga_100012g61</name>
</gene>
<keyword evidence="1" id="KW-0802">TPR repeat</keyword>
<dbReference type="EMBL" id="AZIL01002442">
    <property type="protein sequence ID" value="EWM21609.1"/>
    <property type="molecule type" value="Genomic_DNA"/>
</dbReference>
<feature type="coiled-coil region" evidence="2">
    <location>
        <begin position="292"/>
        <end position="326"/>
    </location>
</feature>
<protein>
    <submittedName>
        <fullName evidence="4">Peptidyl-prolyl cis-trans isomerase d</fullName>
    </submittedName>
</protein>
<feature type="region of interest" description="Disordered" evidence="3">
    <location>
        <begin position="334"/>
        <end position="376"/>
    </location>
</feature>
<reference evidence="4 5" key="1">
    <citation type="journal article" date="2014" name="Mol. Plant">
        <title>Chromosome Scale Genome Assembly and Transcriptome Profiling of Nannochloropsis gaditana in Nitrogen Depletion.</title>
        <authorList>
            <person name="Corteggiani Carpinelli E."/>
            <person name="Telatin A."/>
            <person name="Vitulo N."/>
            <person name="Forcato C."/>
            <person name="D'Angelo M."/>
            <person name="Schiavon R."/>
            <person name="Vezzi A."/>
            <person name="Giacometti G.M."/>
            <person name="Morosinotto T."/>
            <person name="Valle G."/>
        </authorList>
    </citation>
    <scope>NUCLEOTIDE SEQUENCE [LARGE SCALE GENOMIC DNA]</scope>
    <source>
        <strain evidence="4 5">B-31</strain>
    </source>
</reference>
<feature type="compositionally biased region" description="Basic and acidic residues" evidence="3">
    <location>
        <begin position="334"/>
        <end position="343"/>
    </location>
</feature>
<keyword evidence="2" id="KW-0175">Coiled coil</keyword>
<sequence length="489" mass="54372">MVAVAEKENTKPENVSTPLVALSSYSVNKGSDEVVEDLTLRPSKEDRLALCEALYKCTGSFKRIVSPLLPYPLVINRLHRDFVEAQEMSGGSAKEALMTFAMKMEEPGTKAFLSDAQAQIRAEPKVYAQNMVDDEWISDFQSQVDYVPGLSKGKRLLDSEDAKQFATFADEMKSAGNKCFASQDYEMALTRYTQGVELLQQVECKDEQPQRHLLELYTALLTNQAIAGLKTSAWRTSLTACTACLSINPRNLKARARRAEAYTCLGDMEAAALDLEVILRLQATELLEDHDQDTAQELLAAAQKDARKLSQRIERMKREESATAKRMMAGADFTADRHKEKPPAPDIPQPPSILSSSTSRSRATDPLSAARPVSRLSAKPGSEKLIDEVVALEIQQSLMYIYSQPVVQGELIMLRKAADYESGRFVQRLRPYLAKLLAEPILDRYSFGKGEEGYRRMERALGQHVTSSADVCENAKSLLAVLMGDLLEE</sequence>
<feature type="compositionally biased region" description="Low complexity" evidence="3">
    <location>
        <begin position="352"/>
        <end position="366"/>
    </location>
</feature>
<organism evidence="4 5">
    <name type="scientific">Nannochloropsis gaditana</name>
    <dbReference type="NCBI Taxonomy" id="72520"/>
    <lineage>
        <taxon>Eukaryota</taxon>
        <taxon>Sar</taxon>
        <taxon>Stramenopiles</taxon>
        <taxon>Ochrophyta</taxon>
        <taxon>Eustigmatophyceae</taxon>
        <taxon>Eustigmatales</taxon>
        <taxon>Monodopsidaceae</taxon>
        <taxon>Nannochloropsis</taxon>
    </lineage>
</organism>
<evidence type="ECO:0000313" key="4">
    <source>
        <dbReference type="EMBL" id="EWM21609.1"/>
    </source>
</evidence>
<proteinExistence type="predicted"/>
<dbReference type="OMA" id="KGEICPR"/>
<evidence type="ECO:0000256" key="3">
    <source>
        <dbReference type="SAM" id="MobiDB-lite"/>
    </source>
</evidence>
<dbReference type="Gene3D" id="1.25.40.10">
    <property type="entry name" value="Tetratricopeptide repeat domain"/>
    <property type="match status" value="1"/>
</dbReference>
<evidence type="ECO:0000313" key="5">
    <source>
        <dbReference type="Proteomes" id="UP000019335"/>
    </source>
</evidence>
<dbReference type="SUPFAM" id="SSF48452">
    <property type="entry name" value="TPR-like"/>
    <property type="match status" value="1"/>
</dbReference>